<name>A0ABT9J160_9BACL</name>
<dbReference type="EMBL" id="JAVAMP010000007">
    <property type="protein sequence ID" value="MDP5275350.1"/>
    <property type="molecule type" value="Genomic_DNA"/>
</dbReference>
<evidence type="ECO:0000256" key="1">
    <source>
        <dbReference type="ARBA" id="ARBA00022741"/>
    </source>
</evidence>
<dbReference type="SUPFAM" id="SSF52540">
    <property type="entry name" value="P-loop containing nucleoside triphosphate hydrolases"/>
    <property type="match status" value="2"/>
</dbReference>
<accession>A0ABT9J160</accession>
<dbReference type="PROSITE" id="PS00211">
    <property type="entry name" value="ABC_TRANSPORTER_1"/>
    <property type="match status" value="2"/>
</dbReference>
<comment type="caution">
    <text evidence="5">The sequence shown here is derived from an EMBL/GenBank/DDBJ whole genome shotgun (WGS) entry which is preliminary data.</text>
</comment>
<dbReference type="InterPro" id="IPR027417">
    <property type="entry name" value="P-loop_NTPase"/>
</dbReference>
<dbReference type="InterPro" id="IPR003439">
    <property type="entry name" value="ABC_transporter-like_ATP-bd"/>
</dbReference>
<evidence type="ECO:0000313" key="6">
    <source>
        <dbReference type="Proteomes" id="UP001231941"/>
    </source>
</evidence>
<feature type="domain" description="ABC transporter" evidence="4">
    <location>
        <begin position="290"/>
        <end position="505"/>
    </location>
</feature>
<dbReference type="PANTHER" id="PTHR42855:SF2">
    <property type="entry name" value="DRUG RESISTANCE ABC TRANSPORTER,ATP-BINDING PROTEIN"/>
    <property type="match status" value="1"/>
</dbReference>
<organism evidence="5 6">
    <name type="scientific">Chengkuizengella axinellae</name>
    <dbReference type="NCBI Taxonomy" id="3064388"/>
    <lineage>
        <taxon>Bacteria</taxon>
        <taxon>Bacillati</taxon>
        <taxon>Bacillota</taxon>
        <taxon>Bacilli</taxon>
        <taxon>Bacillales</taxon>
        <taxon>Paenibacillaceae</taxon>
        <taxon>Chengkuizengella</taxon>
    </lineage>
</organism>
<dbReference type="PROSITE" id="PS50893">
    <property type="entry name" value="ABC_TRANSPORTER_2"/>
    <property type="match status" value="2"/>
</dbReference>
<protein>
    <submittedName>
        <fullName evidence="5">ABC-F type ribosomal protection protein</fullName>
    </submittedName>
</protein>
<dbReference type="NCBIfam" id="NF000355">
    <property type="entry name" value="ribo_prot_ABC_F"/>
    <property type="match status" value="1"/>
</dbReference>
<dbReference type="CDD" id="cd03221">
    <property type="entry name" value="ABCF_EF-3"/>
    <property type="match status" value="2"/>
</dbReference>
<feature type="region of interest" description="Disordered" evidence="3">
    <location>
        <begin position="217"/>
        <end position="252"/>
    </location>
</feature>
<evidence type="ECO:0000259" key="4">
    <source>
        <dbReference type="PROSITE" id="PS50893"/>
    </source>
</evidence>
<evidence type="ECO:0000313" key="5">
    <source>
        <dbReference type="EMBL" id="MDP5275350.1"/>
    </source>
</evidence>
<sequence length="551" mass="62834">MTILEMNNIQKYIKERLLFKLEGRITISKNDRIGIVGLNGAGKSTFLSVLAGKAELDAGTISHKINMIEISQNEEASISVEFSCNLSKWGIGKEMHAGMSGGEKMRMKIAEALDRPFDLLLADEPTSHLDLSGITKLEQEIKNVQGAVIIVSHDRAFLDAVCTKMIEIDNERMIEYQGNYSAYLEQKEVHLNRAQFEYDEYTREKSRLQQAFKEKQSKAKTMKKKPKRMSYKEANLGAEKARSKQAKVNRSAKTIEKRIEQLEKKEKPIQKDQAIFDASQHKRIHNKFVIKMELVNKQMVDRTLFKDLNVMIKPGMKVALIGNNGIGKSTLLRMIAKQEVGISVSGICKIGYLHQTLNDLNQGQSILENVLETSTYSQEKVRTILARMLFKRDEVHKKVSVLSGGERVKVALAKCFVSDANLLLLDEPTNYLDIPTQESLQKVLKEYPGTILFATHDRRLINQLATYTLLIENEKGLLHEGNYDALLKRRQERQTKESSFIDSNEEELLKIEHELSEVIGKLGYITDLSVKQDLENRYESLLKQKRELKVT</sequence>
<keyword evidence="2" id="KW-0067">ATP-binding</keyword>
<dbReference type="PANTHER" id="PTHR42855">
    <property type="entry name" value="ABC TRANSPORTER ATP-BINDING SUBUNIT"/>
    <property type="match status" value="1"/>
</dbReference>
<dbReference type="InterPro" id="IPR051309">
    <property type="entry name" value="ABCF_ATPase"/>
</dbReference>
<reference evidence="5 6" key="1">
    <citation type="submission" date="2023-08" db="EMBL/GenBank/DDBJ databases">
        <authorList>
            <person name="Park J.-S."/>
        </authorList>
    </citation>
    <scope>NUCLEOTIDE SEQUENCE [LARGE SCALE GENOMIC DNA]</scope>
    <source>
        <strain evidence="5 6">2205SS18-9</strain>
    </source>
</reference>
<evidence type="ECO:0000256" key="2">
    <source>
        <dbReference type="ARBA" id="ARBA00022840"/>
    </source>
</evidence>
<dbReference type="Proteomes" id="UP001231941">
    <property type="component" value="Unassembled WGS sequence"/>
</dbReference>
<dbReference type="Gene3D" id="3.40.50.300">
    <property type="entry name" value="P-loop containing nucleotide triphosphate hydrolases"/>
    <property type="match status" value="3"/>
</dbReference>
<feature type="compositionally biased region" description="Basic residues" evidence="3">
    <location>
        <begin position="218"/>
        <end position="229"/>
    </location>
</feature>
<keyword evidence="6" id="KW-1185">Reference proteome</keyword>
<dbReference type="SMART" id="SM00382">
    <property type="entry name" value="AAA"/>
    <property type="match status" value="2"/>
</dbReference>
<dbReference type="RefSeq" id="WP_305992659.1">
    <property type="nucleotide sequence ID" value="NZ_JAVAMP010000007.1"/>
</dbReference>
<feature type="domain" description="ABC transporter" evidence="4">
    <location>
        <begin position="4"/>
        <end position="196"/>
    </location>
</feature>
<dbReference type="Pfam" id="PF00005">
    <property type="entry name" value="ABC_tran"/>
    <property type="match status" value="2"/>
</dbReference>
<keyword evidence="1" id="KW-0547">Nucleotide-binding</keyword>
<gene>
    <name evidence="5" type="primary">abc-f</name>
    <name evidence="5" type="ORF">Q5Y73_14665</name>
</gene>
<proteinExistence type="predicted"/>
<dbReference type="InterPro" id="IPR017871">
    <property type="entry name" value="ABC_transporter-like_CS"/>
</dbReference>
<evidence type="ECO:0000256" key="3">
    <source>
        <dbReference type="SAM" id="MobiDB-lite"/>
    </source>
</evidence>
<dbReference type="InterPro" id="IPR003593">
    <property type="entry name" value="AAA+_ATPase"/>
</dbReference>